<dbReference type="GO" id="GO:0005829">
    <property type="term" value="C:cytosol"/>
    <property type="evidence" value="ECO:0007669"/>
    <property type="project" value="UniProtKB-ARBA"/>
</dbReference>
<sequence length="1074" mass="110674">MAASTMSVCSSDLSYGSRVCQPGSWDSCPDCSWQVDDCPESCCQPPCCAPSCCQPSCCAPAPRLTLLCTPVSCVSSPCCQSVCTSSCTPSCCQQSSCQSDCSSCSPCQPSCCVSLCCKPVCCKPVCSGASSSCCQQSSCEPSCCSSSPCQQSCCEPSCCSSSPCQPSCCVSLCCKPVCCVPVCSGASSSCCQQSSCQSDCCSSSPCQPSCCVPVCCKPVCCYRPSSCVSLLCRPVCRPACCVPASSCCASSCQPNCCRPASCVSLLCRPTCSRPACRGVSLGQRTRGALAHSGPLCLEPLPLWWAVLSLGSLAAPRVACPLGVGGLPCPPPACPCSAAPCAGPPAACPPPPAVPPPASPTAAARPPACPCSAAPPAPARPAVDARRPGTLWTSLPGAPAPLVGSAEPGQPGGPPCGVPSGRGRSALPSSCPLEGVTVSKGRQQRPPWRPTCTSGQWWELGRGVEWADLGTWSESRVTAPAGLLSPPLPALCVCPHLAPLSVLLQDPRSLDSPPGSSAHSPSPEWPFLPKSNKPRGPDPPRKLPSVLSGDLTVASVHSVPAPSPSWVSGGTSEASGCPAGSGSRTSSHEIRGPPDRRRLELQVPGRGEAAAPADPTGWAGVLAGPAWEDSPGSPYLASVSPTLQAGASGLEFCPFLPPRPSGLANLPGQRGRGGRAALELAQGSGPREEEPDPGPVSPGGKRRLPCPHLQWSPAFQPVTKWPRSRGVSRGLWPLMGQARGVTLGHWPSECPGPRLTPPVPSPPEKPPELAPGGPGGPAKTRGPLGPSSEPPSQPPATLGDIFTLVISADNWPSDLTNRRPEWNPGDVLLRTDDSCLPLAVLETRGRALATPVWGAQVLGRQDGEPPGLLPSKPSPWAGEWAQLDELPWPSVQRLAWVGGAALSLGSEGLLVPWHRVDTVALPLPVVSQPGPAAGLPAPLGEMQERERVSSLEPEAFSPSARHRRDLWPAACPPRPPARPLHSRLPLTSAPVCKRPPWAPGSLLTSVLGNPCARAILETSRSCALCSLYIYQVKGGRIVGQGCRAVSGQHGPSAQLRAAGIEPRWSCEPCDGCWAV</sequence>
<feature type="region of interest" description="Disordered" evidence="2">
    <location>
        <begin position="557"/>
        <end position="624"/>
    </location>
</feature>
<dbReference type="GO" id="GO:0045095">
    <property type="term" value="C:keratin filament"/>
    <property type="evidence" value="ECO:0007669"/>
    <property type="project" value="InterPro"/>
</dbReference>
<protein>
    <submittedName>
        <fullName evidence="3">Uncharacterized protein</fullName>
    </submittedName>
</protein>
<keyword evidence="4" id="KW-1185">Reference proteome</keyword>
<accession>A0A5E4D030</accession>
<feature type="compositionally biased region" description="Low complexity" evidence="2">
    <location>
        <begin position="511"/>
        <end position="521"/>
    </location>
</feature>
<organism evidence="3 4">
    <name type="scientific">Marmota monax</name>
    <name type="common">Woodchuck</name>
    <dbReference type="NCBI Taxonomy" id="9995"/>
    <lineage>
        <taxon>Eukaryota</taxon>
        <taxon>Metazoa</taxon>
        <taxon>Chordata</taxon>
        <taxon>Craniata</taxon>
        <taxon>Vertebrata</taxon>
        <taxon>Euteleostomi</taxon>
        <taxon>Mammalia</taxon>
        <taxon>Eutheria</taxon>
        <taxon>Euarchontoglires</taxon>
        <taxon>Glires</taxon>
        <taxon>Rodentia</taxon>
        <taxon>Sciuromorpha</taxon>
        <taxon>Sciuridae</taxon>
        <taxon>Xerinae</taxon>
        <taxon>Marmotini</taxon>
        <taxon>Marmota</taxon>
    </lineage>
</organism>
<feature type="compositionally biased region" description="Low complexity" evidence="2">
    <location>
        <begin position="557"/>
        <end position="567"/>
    </location>
</feature>
<dbReference type="AlphaFoldDB" id="A0A5E4D030"/>
<dbReference type="Proteomes" id="UP000335636">
    <property type="component" value="Unassembled WGS sequence"/>
</dbReference>
<reference evidence="3" key="1">
    <citation type="submission" date="2019-04" db="EMBL/GenBank/DDBJ databases">
        <authorList>
            <person name="Alioto T."/>
            <person name="Alioto T."/>
        </authorList>
    </citation>
    <scope>NUCLEOTIDE SEQUENCE [LARGE SCALE GENOMIC DNA]</scope>
</reference>
<evidence type="ECO:0000313" key="4">
    <source>
        <dbReference type="Proteomes" id="UP000335636"/>
    </source>
</evidence>
<dbReference type="InterPro" id="IPR002494">
    <property type="entry name" value="KAP"/>
</dbReference>
<keyword evidence="1" id="KW-0416">Keratin</keyword>
<feature type="region of interest" description="Disordered" evidence="2">
    <location>
        <begin position="742"/>
        <end position="796"/>
    </location>
</feature>
<feature type="region of interest" description="Disordered" evidence="2">
    <location>
        <begin position="378"/>
        <end position="453"/>
    </location>
</feature>
<comment type="caution">
    <text evidence="3">The sequence shown here is derived from an EMBL/GenBank/DDBJ whole genome shotgun (WGS) entry which is preliminary data.</text>
</comment>
<dbReference type="EMBL" id="CABDUW010002597">
    <property type="protein sequence ID" value="VTJ87433.1"/>
    <property type="molecule type" value="Genomic_DNA"/>
</dbReference>
<evidence type="ECO:0000256" key="2">
    <source>
        <dbReference type="SAM" id="MobiDB-lite"/>
    </source>
</evidence>
<feature type="region of interest" description="Disordered" evidence="2">
    <location>
        <begin position="507"/>
        <end position="545"/>
    </location>
</feature>
<proteinExistence type="predicted"/>
<evidence type="ECO:0000256" key="1">
    <source>
        <dbReference type="ARBA" id="ARBA00022744"/>
    </source>
</evidence>
<feature type="compositionally biased region" description="Pro residues" evidence="2">
    <location>
        <begin position="753"/>
        <end position="763"/>
    </location>
</feature>
<dbReference type="Pfam" id="PF13885">
    <property type="entry name" value="Keratin_B2_2"/>
    <property type="match status" value="3"/>
</dbReference>
<feature type="region of interest" description="Disordered" evidence="2">
    <location>
        <begin position="660"/>
        <end position="710"/>
    </location>
</feature>
<gene>
    <name evidence="3" type="ORF">MONAX_5E038698</name>
</gene>
<evidence type="ECO:0000313" key="3">
    <source>
        <dbReference type="EMBL" id="VTJ87433.1"/>
    </source>
</evidence>
<name>A0A5E4D030_MARMO</name>
<feature type="compositionally biased region" description="Basic and acidic residues" evidence="2">
    <location>
        <begin position="585"/>
        <end position="599"/>
    </location>
</feature>